<sequence>MKTRPLGRTGLDVTVFCLGSMTWGTQNTEDEGHSQIERAIEAGINFIDTAEMYPVNPVRAETVGVTEAIIGNWFEKTGRRNDLILATKHSGVGSHSRDGAPITADSIPQAVEGSLKRLKTDVIDLYQFHWPNRGSYHFRKIWDYDPSNQNRAQTDQHMADALGALQKLVDQGKIRHFGLSNESAWGTTNWVRQAEKGHGPRVASIQNEYSLMCRYFDTDLAEACLNEDVGLLSYTTLAAGLLTGKYQNGQIPEGSRMAINGDLGGRKTDRAFAAVAAYQHLADKYGLSLTQMSLAWARERPGLTSIIIGATTMDQLEEVLGAHDLVLPEDLLKEIDQVHKQHPMPF</sequence>
<dbReference type="CDD" id="cd19094">
    <property type="entry name" value="AKR_Tas-like"/>
    <property type="match status" value="1"/>
</dbReference>
<evidence type="ECO:0000313" key="3">
    <source>
        <dbReference type="EMBL" id="PRY91115.1"/>
    </source>
</evidence>
<dbReference type="EMBL" id="PVTQ01000004">
    <property type="protein sequence ID" value="PRY91115.1"/>
    <property type="molecule type" value="Genomic_DNA"/>
</dbReference>
<accession>A0A2T0WWQ9</accession>
<organism evidence="3 4">
    <name type="scientific">Donghicola tyrosinivorans</name>
    <dbReference type="NCBI Taxonomy" id="1652492"/>
    <lineage>
        <taxon>Bacteria</taxon>
        <taxon>Pseudomonadati</taxon>
        <taxon>Pseudomonadota</taxon>
        <taxon>Alphaproteobacteria</taxon>
        <taxon>Rhodobacterales</taxon>
        <taxon>Roseobacteraceae</taxon>
        <taxon>Donghicola</taxon>
    </lineage>
</organism>
<feature type="domain" description="NADP-dependent oxidoreductase" evidence="2">
    <location>
        <begin position="17"/>
        <end position="338"/>
    </location>
</feature>
<dbReference type="AlphaFoldDB" id="A0A2T0WWQ9"/>
<dbReference type="SUPFAM" id="SSF51430">
    <property type="entry name" value="NAD(P)-linked oxidoreductase"/>
    <property type="match status" value="1"/>
</dbReference>
<evidence type="ECO:0000313" key="4">
    <source>
        <dbReference type="Proteomes" id="UP000238392"/>
    </source>
</evidence>
<name>A0A2T0WWQ9_9RHOB</name>
<dbReference type="Proteomes" id="UP000238392">
    <property type="component" value="Unassembled WGS sequence"/>
</dbReference>
<dbReference type="GO" id="GO:0016491">
    <property type="term" value="F:oxidoreductase activity"/>
    <property type="evidence" value="ECO:0007669"/>
    <property type="project" value="UniProtKB-KW"/>
</dbReference>
<gene>
    <name evidence="3" type="ORF">CLV74_104129</name>
</gene>
<dbReference type="InterPro" id="IPR023210">
    <property type="entry name" value="NADP_OxRdtase_dom"/>
</dbReference>
<dbReference type="PANTHER" id="PTHR43364:SF4">
    <property type="entry name" value="NAD(P)-LINKED OXIDOREDUCTASE SUPERFAMILY PROTEIN"/>
    <property type="match status" value="1"/>
</dbReference>
<dbReference type="InterPro" id="IPR050523">
    <property type="entry name" value="AKR_Detox_Biosynth"/>
</dbReference>
<dbReference type="PANTHER" id="PTHR43364">
    <property type="entry name" value="NADH-SPECIFIC METHYLGLYOXAL REDUCTASE-RELATED"/>
    <property type="match status" value="1"/>
</dbReference>
<dbReference type="Pfam" id="PF00248">
    <property type="entry name" value="Aldo_ket_red"/>
    <property type="match status" value="1"/>
</dbReference>
<evidence type="ECO:0000256" key="1">
    <source>
        <dbReference type="ARBA" id="ARBA00023002"/>
    </source>
</evidence>
<dbReference type="Gene3D" id="3.20.20.100">
    <property type="entry name" value="NADP-dependent oxidoreductase domain"/>
    <property type="match status" value="1"/>
</dbReference>
<evidence type="ECO:0000259" key="2">
    <source>
        <dbReference type="Pfam" id="PF00248"/>
    </source>
</evidence>
<dbReference type="OrthoDB" id="9803483at2"/>
<comment type="caution">
    <text evidence="3">The sequence shown here is derived from an EMBL/GenBank/DDBJ whole genome shotgun (WGS) entry which is preliminary data.</text>
</comment>
<reference evidence="3 4" key="1">
    <citation type="submission" date="2018-03" db="EMBL/GenBank/DDBJ databases">
        <title>Genomic Encyclopedia of Archaeal and Bacterial Type Strains, Phase II (KMG-II): from individual species to whole genera.</title>
        <authorList>
            <person name="Goeker M."/>
        </authorList>
    </citation>
    <scope>NUCLEOTIDE SEQUENCE [LARGE SCALE GENOMIC DNA]</scope>
    <source>
        <strain evidence="3 4">DSM 100212</strain>
    </source>
</reference>
<dbReference type="RefSeq" id="WP_106263643.1">
    <property type="nucleotide sequence ID" value="NZ_PVTQ01000004.1"/>
</dbReference>
<proteinExistence type="predicted"/>
<keyword evidence="4" id="KW-1185">Reference proteome</keyword>
<keyword evidence="1" id="KW-0560">Oxidoreductase</keyword>
<protein>
    <submittedName>
        <fullName evidence="3">Aryl-alcohol dehydrogenase-like predicted oxidoreductase</fullName>
    </submittedName>
</protein>
<dbReference type="InterPro" id="IPR036812">
    <property type="entry name" value="NAD(P)_OxRdtase_dom_sf"/>
</dbReference>